<dbReference type="InterPro" id="IPR036095">
    <property type="entry name" value="PTS_EIIB-like_sf"/>
</dbReference>
<feature type="non-terminal residue" evidence="5">
    <location>
        <position position="1"/>
    </location>
</feature>
<dbReference type="PANTHER" id="PTHR30505:SF0">
    <property type="entry name" value="FRUCTOSE-LIKE PTS SYSTEM EIIBC COMPONENT-RELATED"/>
    <property type="match status" value="1"/>
</dbReference>
<sequence>GPPPLTQNLAAATAGPTGGAQTVMAAAALDVDARKRGDWIKVETRGSVGAETTLPAEERAAAAGVRVAAGRGVGLSGV</sequence>
<dbReference type="GO" id="GO:0009401">
    <property type="term" value="P:phosphoenolpyruvate-dependent sugar phosphotransferase system"/>
    <property type="evidence" value="ECO:0007669"/>
    <property type="project" value="UniProtKB-KW"/>
</dbReference>
<evidence type="ECO:0000256" key="1">
    <source>
        <dbReference type="ARBA" id="ARBA00022448"/>
    </source>
</evidence>
<evidence type="ECO:0000313" key="5">
    <source>
        <dbReference type="EMBL" id="TGC85539.1"/>
    </source>
</evidence>
<evidence type="ECO:0000313" key="6">
    <source>
        <dbReference type="Proteomes" id="UP000297749"/>
    </source>
</evidence>
<dbReference type="GO" id="GO:0008982">
    <property type="term" value="F:protein-N(PI)-phosphohistidine-sugar phosphotransferase activity"/>
    <property type="evidence" value="ECO:0007669"/>
    <property type="project" value="InterPro"/>
</dbReference>
<dbReference type="Gene3D" id="3.40.50.2300">
    <property type="match status" value="1"/>
</dbReference>
<accession>A0A659QIW2</accession>
<name>A0A659QIW2_SALET</name>
<keyword evidence="3" id="KW-0808">Transferase</keyword>
<dbReference type="InterPro" id="IPR050864">
    <property type="entry name" value="Bacterial_PTS_Sugar_Transport"/>
</dbReference>
<feature type="non-terminal residue" evidence="5">
    <location>
        <position position="78"/>
    </location>
</feature>
<reference evidence="5 6" key="1">
    <citation type="submission" date="2018-03" db="EMBL/GenBank/DDBJ databases">
        <title>Non-Typhoidal Salmonella genome sequencing and assembly.</title>
        <authorList>
            <person name="Matchawe C."/>
        </authorList>
    </citation>
    <scope>NUCLEOTIDE SEQUENCE [LARGE SCALE GENOMIC DNA]</scope>
    <source>
        <strain evidence="5 6">32eva</strain>
    </source>
</reference>
<dbReference type="Proteomes" id="UP000297749">
    <property type="component" value="Unassembled WGS sequence"/>
</dbReference>
<keyword evidence="1" id="KW-0813">Transport</keyword>
<evidence type="ECO:0000256" key="4">
    <source>
        <dbReference type="ARBA" id="ARBA00022683"/>
    </source>
</evidence>
<dbReference type="SUPFAM" id="SSF52794">
    <property type="entry name" value="PTS system IIB component-like"/>
    <property type="match status" value="1"/>
</dbReference>
<keyword evidence="2" id="KW-0762">Sugar transport</keyword>
<dbReference type="GO" id="GO:0005886">
    <property type="term" value="C:plasma membrane"/>
    <property type="evidence" value="ECO:0007669"/>
    <property type="project" value="TreeGrafter"/>
</dbReference>
<gene>
    <name evidence="5" type="ORF">C9F04_11950</name>
</gene>
<comment type="caution">
    <text evidence="5">The sequence shown here is derived from an EMBL/GenBank/DDBJ whole genome shotgun (WGS) entry which is preliminary data.</text>
</comment>
<keyword evidence="4" id="KW-0598">Phosphotransferase system</keyword>
<dbReference type="AlphaFoldDB" id="A0A659QIW2"/>
<evidence type="ECO:0000256" key="3">
    <source>
        <dbReference type="ARBA" id="ARBA00022679"/>
    </source>
</evidence>
<protein>
    <submittedName>
        <fullName evidence="5">Uncharacterized protein</fullName>
    </submittedName>
</protein>
<dbReference type="GO" id="GO:0090563">
    <property type="term" value="F:protein-phosphocysteine-sugar phosphotransferase activity"/>
    <property type="evidence" value="ECO:0007669"/>
    <property type="project" value="TreeGrafter"/>
</dbReference>
<proteinExistence type="predicted"/>
<dbReference type="PANTHER" id="PTHR30505">
    <property type="entry name" value="FRUCTOSE-LIKE PERMEASE"/>
    <property type="match status" value="1"/>
</dbReference>
<organism evidence="5 6">
    <name type="scientific">Salmonella enterica subsp. enterica serovar Wilhelmsburg</name>
    <dbReference type="NCBI Taxonomy" id="1960126"/>
    <lineage>
        <taxon>Bacteria</taxon>
        <taxon>Pseudomonadati</taxon>
        <taxon>Pseudomonadota</taxon>
        <taxon>Gammaproteobacteria</taxon>
        <taxon>Enterobacterales</taxon>
        <taxon>Enterobacteriaceae</taxon>
        <taxon>Salmonella</taxon>
    </lineage>
</organism>
<evidence type="ECO:0000256" key="2">
    <source>
        <dbReference type="ARBA" id="ARBA00022597"/>
    </source>
</evidence>
<dbReference type="EMBL" id="PYKF01000394">
    <property type="protein sequence ID" value="TGC85539.1"/>
    <property type="molecule type" value="Genomic_DNA"/>
</dbReference>